<evidence type="ECO:0008006" key="6">
    <source>
        <dbReference type="Google" id="ProtNLM"/>
    </source>
</evidence>
<feature type="transmembrane region" description="Helical" evidence="2">
    <location>
        <begin position="192"/>
        <end position="215"/>
    </location>
</feature>
<reference evidence="4 5" key="1">
    <citation type="submission" date="2017-02" db="EMBL/GenBank/DDBJ databases">
        <title>The new phylogeny of genus Mycobacterium.</title>
        <authorList>
            <person name="Tortoli E."/>
            <person name="Trovato A."/>
            <person name="Cirillo D.M."/>
        </authorList>
    </citation>
    <scope>NUCLEOTIDE SEQUENCE [LARGE SCALE GENOMIC DNA]</scope>
    <source>
        <strain evidence="4 5">DSM 45000</strain>
    </source>
</reference>
<keyword evidence="5" id="KW-1185">Reference proteome</keyword>
<dbReference type="RefSeq" id="WP_083173066.1">
    <property type="nucleotide sequence ID" value="NZ_AP022619.1"/>
</dbReference>
<accession>A0A1X0I976</accession>
<evidence type="ECO:0000256" key="2">
    <source>
        <dbReference type="SAM" id="Phobius"/>
    </source>
</evidence>
<organism evidence="4 5">
    <name type="scientific">Mycobacterium paraseoulense</name>
    <dbReference type="NCBI Taxonomy" id="590652"/>
    <lineage>
        <taxon>Bacteria</taxon>
        <taxon>Bacillati</taxon>
        <taxon>Actinomycetota</taxon>
        <taxon>Actinomycetes</taxon>
        <taxon>Mycobacteriales</taxon>
        <taxon>Mycobacteriaceae</taxon>
        <taxon>Mycobacterium</taxon>
    </lineage>
</organism>
<evidence type="ECO:0000313" key="4">
    <source>
        <dbReference type="EMBL" id="ORB38777.1"/>
    </source>
</evidence>
<comment type="caution">
    <text evidence="4">The sequence shown here is derived from an EMBL/GenBank/DDBJ whole genome shotgun (WGS) entry which is preliminary data.</text>
</comment>
<sequence length="329" mass="33993">MLKSDIAVVLALCAALASAIGAVSRQQSAHEVTDGPVGHWELFRMSLRDSRWWLGGGGAVANYSLQAAALELGSVMLVTALQVTALLFALPVNARLTHQRVTRWQWMWATVLAVALAMVVTVGDPKAGQSQGSLTTWTVVALVLGPLLVCCVLGARIWPGPRAAVLLAVVAGSSLALFAVLTKAVVAAAGHGFGALLCAPEFYVWILAALAGMIFQQSSFRAGALTASMPSVTVAKPAVASVLGIVVLGETLNADGVGMIVLASAVIVVIVAIVALARGEAHTAALSSEQNAETSDQATGPETLTRPRVTFGPRRHRHLFLASAAARAA</sequence>
<dbReference type="STRING" id="590652.BST39_16775"/>
<feature type="transmembrane region" description="Helical" evidence="2">
    <location>
        <begin position="134"/>
        <end position="158"/>
    </location>
</feature>
<dbReference type="Proteomes" id="UP000192513">
    <property type="component" value="Unassembled WGS sequence"/>
</dbReference>
<feature type="transmembrane region" description="Helical" evidence="2">
    <location>
        <begin position="165"/>
        <end position="186"/>
    </location>
</feature>
<evidence type="ECO:0000313" key="5">
    <source>
        <dbReference type="Proteomes" id="UP000192513"/>
    </source>
</evidence>
<dbReference type="AlphaFoldDB" id="A0A1X0I976"/>
<feature type="transmembrane region" description="Helical" evidence="2">
    <location>
        <begin position="259"/>
        <end position="277"/>
    </location>
</feature>
<evidence type="ECO:0000256" key="1">
    <source>
        <dbReference type="SAM" id="MobiDB-lite"/>
    </source>
</evidence>
<dbReference type="PANTHER" id="PTHR40761">
    <property type="entry name" value="CONSERVED INTEGRAL MEMBRANE ALANINE VALINE AND LEUCINE RICH PROTEIN-RELATED"/>
    <property type="match status" value="1"/>
</dbReference>
<dbReference type="PANTHER" id="PTHR40761:SF1">
    <property type="entry name" value="CONSERVED INTEGRAL MEMBRANE ALANINE VALINE AND LEUCINE RICH PROTEIN-RELATED"/>
    <property type="match status" value="1"/>
</dbReference>
<evidence type="ECO:0000256" key="3">
    <source>
        <dbReference type="SAM" id="SignalP"/>
    </source>
</evidence>
<feature type="transmembrane region" description="Helical" evidence="2">
    <location>
        <begin position="104"/>
        <end position="122"/>
    </location>
</feature>
<keyword evidence="3" id="KW-0732">Signal</keyword>
<gene>
    <name evidence="4" type="ORF">BST39_16775</name>
</gene>
<keyword evidence="2" id="KW-1133">Transmembrane helix</keyword>
<feature type="signal peptide" evidence="3">
    <location>
        <begin position="1"/>
        <end position="19"/>
    </location>
</feature>
<feature type="compositionally biased region" description="Polar residues" evidence="1">
    <location>
        <begin position="286"/>
        <end position="302"/>
    </location>
</feature>
<dbReference type="EMBL" id="MVIE01000021">
    <property type="protein sequence ID" value="ORB38777.1"/>
    <property type="molecule type" value="Genomic_DNA"/>
</dbReference>
<proteinExistence type="predicted"/>
<keyword evidence="2" id="KW-0812">Transmembrane</keyword>
<protein>
    <recommendedName>
        <fullName evidence="6">EamA domain-containing protein</fullName>
    </recommendedName>
</protein>
<feature type="region of interest" description="Disordered" evidence="1">
    <location>
        <begin position="286"/>
        <end position="309"/>
    </location>
</feature>
<dbReference type="InterPro" id="IPR037185">
    <property type="entry name" value="EmrE-like"/>
</dbReference>
<feature type="transmembrane region" description="Helical" evidence="2">
    <location>
        <begin position="227"/>
        <end position="247"/>
    </location>
</feature>
<keyword evidence="2" id="KW-0472">Membrane</keyword>
<feature type="transmembrane region" description="Helical" evidence="2">
    <location>
        <begin position="72"/>
        <end position="92"/>
    </location>
</feature>
<dbReference type="SUPFAM" id="SSF103481">
    <property type="entry name" value="Multidrug resistance efflux transporter EmrE"/>
    <property type="match status" value="1"/>
</dbReference>
<name>A0A1X0I976_9MYCO</name>
<dbReference type="NCBIfam" id="NF038012">
    <property type="entry name" value="DMT_1"/>
    <property type="match status" value="1"/>
</dbReference>
<feature type="chain" id="PRO_5038639284" description="EamA domain-containing protein" evidence="3">
    <location>
        <begin position="20"/>
        <end position="329"/>
    </location>
</feature>